<dbReference type="Proteomes" id="UP000446866">
    <property type="component" value="Unassembled WGS sequence"/>
</dbReference>
<proteinExistence type="predicted"/>
<evidence type="ECO:0000313" key="9">
    <source>
        <dbReference type="Proteomes" id="UP000446866"/>
    </source>
</evidence>
<dbReference type="GO" id="GO:0005524">
    <property type="term" value="F:ATP binding"/>
    <property type="evidence" value="ECO:0007669"/>
    <property type="project" value="UniProtKB-KW"/>
</dbReference>
<dbReference type="PANTHER" id="PTHR42788:SF7">
    <property type="entry name" value="NITRATE ABC TRANSPORTER ATP-BINDING PROTEIN"/>
    <property type="match status" value="1"/>
</dbReference>
<keyword evidence="3" id="KW-1003">Cell membrane</keyword>
<dbReference type="GO" id="GO:0005886">
    <property type="term" value="C:plasma membrane"/>
    <property type="evidence" value="ECO:0007669"/>
    <property type="project" value="UniProtKB-SubCell"/>
</dbReference>
<dbReference type="SUPFAM" id="SSF52540">
    <property type="entry name" value="P-loop containing nucleoside triphosphate hydrolases"/>
    <property type="match status" value="1"/>
</dbReference>
<dbReference type="EMBL" id="QXWK01000001">
    <property type="protein sequence ID" value="NBH60353.1"/>
    <property type="molecule type" value="Genomic_DNA"/>
</dbReference>
<evidence type="ECO:0000256" key="4">
    <source>
        <dbReference type="ARBA" id="ARBA00022741"/>
    </source>
</evidence>
<comment type="caution">
    <text evidence="8">The sequence shown here is derived from an EMBL/GenBank/DDBJ whole genome shotgun (WGS) entry which is preliminary data.</text>
</comment>
<dbReference type="InterPro" id="IPR003593">
    <property type="entry name" value="AAA+_ATPase"/>
</dbReference>
<dbReference type="PROSITE" id="PS50893">
    <property type="entry name" value="ABC_TRANSPORTER_2"/>
    <property type="match status" value="1"/>
</dbReference>
<dbReference type="PANTHER" id="PTHR42788">
    <property type="entry name" value="TAURINE IMPORT ATP-BINDING PROTEIN-RELATED"/>
    <property type="match status" value="1"/>
</dbReference>
<dbReference type="SMART" id="SM00382">
    <property type="entry name" value="AAA"/>
    <property type="match status" value="1"/>
</dbReference>
<dbReference type="InterPro" id="IPR050166">
    <property type="entry name" value="ABC_transporter_ATP-bind"/>
</dbReference>
<dbReference type="InterPro" id="IPR027417">
    <property type="entry name" value="P-loop_NTPase"/>
</dbReference>
<sequence>MIRFEHVDFTYPGGDSKVLSDLCLDIKDGEFLCVIGHSGCGKSTLLRLAAGLDRPQTGKIYIDEKELAGPSADRTIVFQQYSLFPWMTVKKNVLFAMKKTGRFSKEEMEQRAVYFLEKAGLSDAADKYPYQLSGGMRQRTAIARALAMDSPFLLLDEPFGALDTKIRKELQQLLHQLWENGEEKKTVIFVTHDLEEAMLMASRIVFIKDGKVAQEKYIDSQINSCCCDELGQVDCLSLKAELARWYE</sequence>
<dbReference type="InterPro" id="IPR003439">
    <property type="entry name" value="ABC_transporter-like_ATP-bd"/>
</dbReference>
<dbReference type="RefSeq" id="WP_160200644.1">
    <property type="nucleotide sequence ID" value="NZ_QXWK01000001.1"/>
</dbReference>
<evidence type="ECO:0000313" key="8">
    <source>
        <dbReference type="EMBL" id="NBH60353.1"/>
    </source>
</evidence>
<gene>
    <name evidence="8" type="ORF">D0435_01515</name>
</gene>
<dbReference type="Pfam" id="PF00005">
    <property type="entry name" value="ABC_tran"/>
    <property type="match status" value="1"/>
</dbReference>
<evidence type="ECO:0000256" key="1">
    <source>
        <dbReference type="ARBA" id="ARBA00004202"/>
    </source>
</evidence>
<accession>A0A845QHW7</accession>
<evidence type="ECO:0000259" key="7">
    <source>
        <dbReference type="PROSITE" id="PS50893"/>
    </source>
</evidence>
<evidence type="ECO:0000256" key="6">
    <source>
        <dbReference type="ARBA" id="ARBA00023136"/>
    </source>
</evidence>
<dbReference type="GO" id="GO:0016887">
    <property type="term" value="F:ATP hydrolysis activity"/>
    <property type="evidence" value="ECO:0007669"/>
    <property type="project" value="InterPro"/>
</dbReference>
<protein>
    <submittedName>
        <fullName evidence="8">ABC transporter ATP-binding protein</fullName>
    </submittedName>
</protein>
<dbReference type="Gene3D" id="3.40.50.300">
    <property type="entry name" value="P-loop containing nucleotide triphosphate hydrolases"/>
    <property type="match status" value="1"/>
</dbReference>
<keyword evidence="2" id="KW-0813">Transport</keyword>
<comment type="subcellular location">
    <subcellularLocation>
        <location evidence="1">Cell membrane</location>
        <topology evidence="1">Peripheral membrane protein</topology>
    </subcellularLocation>
</comment>
<keyword evidence="4" id="KW-0547">Nucleotide-binding</keyword>
<name>A0A845QHW7_9FIRM</name>
<keyword evidence="6" id="KW-0472">Membrane</keyword>
<dbReference type="AlphaFoldDB" id="A0A845QHW7"/>
<evidence type="ECO:0000256" key="2">
    <source>
        <dbReference type="ARBA" id="ARBA00022448"/>
    </source>
</evidence>
<evidence type="ECO:0000256" key="5">
    <source>
        <dbReference type="ARBA" id="ARBA00022840"/>
    </source>
</evidence>
<dbReference type="CDD" id="cd03293">
    <property type="entry name" value="ABC_NrtD_SsuB_transporters"/>
    <property type="match status" value="1"/>
</dbReference>
<evidence type="ECO:0000256" key="3">
    <source>
        <dbReference type="ARBA" id="ARBA00022475"/>
    </source>
</evidence>
<organism evidence="8 9">
    <name type="scientific">Anaerotruncus colihominis</name>
    <dbReference type="NCBI Taxonomy" id="169435"/>
    <lineage>
        <taxon>Bacteria</taxon>
        <taxon>Bacillati</taxon>
        <taxon>Bacillota</taxon>
        <taxon>Clostridia</taxon>
        <taxon>Eubacteriales</taxon>
        <taxon>Oscillospiraceae</taxon>
        <taxon>Anaerotruncus</taxon>
    </lineage>
</organism>
<keyword evidence="9" id="KW-1185">Reference proteome</keyword>
<feature type="domain" description="ABC transporter" evidence="7">
    <location>
        <begin position="2"/>
        <end position="234"/>
    </location>
</feature>
<keyword evidence="5 8" id="KW-0067">ATP-binding</keyword>
<reference evidence="8 9" key="1">
    <citation type="submission" date="2018-08" db="EMBL/GenBank/DDBJ databases">
        <title>Murine metabolic-syndrome-specific gut microbial biobank.</title>
        <authorList>
            <person name="Liu C."/>
        </authorList>
    </citation>
    <scope>NUCLEOTIDE SEQUENCE [LARGE SCALE GENOMIC DNA]</scope>
    <source>
        <strain evidence="8 9">28</strain>
    </source>
</reference>